<dbReference type="Pfam" id="PF04079">
    <property type="entry name" value="SMC_ScpB"/>
    <property type="match status" value="1"/>
</dbReference>
<keyword evidence="3" id="KW-0159">Chromosome partition</keyword>
<dbReference type="PANTHER" id="PTHR34298">
    <property type="entry name" value="SEGREGATION AND CONDENSATION PROTEIN B"/>
    <property type="match status" value="1"/>
</dbReference>
<comment type="caution">
    <text evidence="5">The sequence shown here is derived from an EMBL/GenBank/DDBJ whole genome shotgun (WGS) entry which is preliminary data.</text>
</comment>
<keyword evidence="1" id="KW-0963">Cytoplasm</keyword>
<dbReference type="RefSeq" id="WP_226582506.1">
    <property type="nucleotide sequence ID" value="NZ_BLAY01000048.1"/>
</dbReference>
<dbReference type="Proteomes" id="UP001050975">
    <property type="component" value="Unassembled WGS sequence"/>
</dbReference>
<dbReference type="InterPro" id="IPR036390">
    <property type="entry name" value="WH_DNA-bd_sf"/>
</dbReference>
<keyword evidence="2" id="KW-0132">Cell division</keyword>
<evidence type="ECO:0000256" key="2">
    <source>
        <dbReference type="ARBA" id="ARBA00022618"/>
    </source>
</evidence>
<dbReference type="NCBIfam" id="TIGR00281">
    <property type="entry name" value="SMC-Scp complex subunit ScpB"/>
    <property type="match status" value="1"/>
</dbReference>
<proteinExistence type="predicted"/>
<sequence>MARLATTIEAILYLKSQPLSLAAIAEYAKCDKNDAQEALLELMDDYAHRDSALEVVETPAGYCLQLRTSFQGLMQNLIPPEIGVGALRTLAAIALKGEIAQTELVDLRGSGAYQQVQELVQLGYVRKRRQSEGRSYLLQVTEKFHQYFELDQLPKQLELPFNAVGRGRATSESDPEESEETYD</sequence>
<dbReference type="EMBL" id="BLAY01000048">
    <property type="protein sequence ID" value="GET38591.1"/>
    <property type="molecule type" value="Genomic_DNA"/>
</dbReference>
<dbReference type="PANTHER" id="PTHR34298:SF2">
    <property type="entry name" value="SEGREGATION AND CONDENSATION PROTEIN B"/>
    <property type="match status" value="1"/>
</dbReference>
<dbReference type="AlphaFoldDB" id="A0AAV3XD52"/>
<evidence type="ECO:0000256" key="1">
    <source>
        <dbReference type="ARBA" id="ARBA00022490"/>
    </source>
</evidence>
<evidence type="ECO:0000256" key="3">
    <source>
        <dbReference type="ARBA" id="ARBA00022829"/>
    </source>
</evidence>
<dbReference type="InterPro" id="IPR005234">
    <property type="entry name" value="ScpB_csome_segregation"/>
</dbReference>
<keyword evidence="6" id="KW-1185">Reference proteome</keyword>
<dbReference type="Gene3D" id="1.10.10.10">
    <property type="entry name" value="Winged helix-like DNA-binding domain superfamily/Winged helix DNA-binding domain"/>
    <property type="match status" value="2"/>
</dbReference>
<dbReference type="SUPFAM" id="SSF46785">
    <property type="entry name" value="Winged helix' DNA-binding domain"/>
    <property type="match status" value="2"/>
</dbReference>
<keyword evidence="4" id="KW-0131">Cell cycle</keyword>
<accession>A0AAV3XD52</accession>
<evidence type="ECO:0000313" key="6">
    <source>
        <dbReference type="Proteomes" id="UP001050975"/>
    </source>
</evidence>
<dbReference type="PIRSF" id="PIRSF019345">
    <property type="entry name" value="ScpB"/>
    <property type="match status" value="1"/>
</dbReference>
<dbReference type="InterPro" id="IPR036388">
    <property type="entry name" value="WH-like_DNA-bd_sf"/>
</dbReference>
<reference evidence="5" key="1">
    <citation type="submission" date="2019-10" db="EMBL/GenBank/DDBJ databases">
        <title>Draft genome sequece of Microseira wollei NIES-4236.</title>
        <authorList>
            <person name="Yamaguchi H."/>
            <person name="Suzuki S."/>
            <person name="Kawachi M."/>
        </authorList>
    </citation>
    <scope>NUCLEOTIDE SEQUENCE</scope>
    <source>
        <strain evidence="5">NIES-4236</strain>
    </source>
</reference>
<dbReference type="GO" id="GO:0051301">
    <property type="term" value="P:cell division"/>
    <property type="evidence" value="ECO:0007669"/>
    <property type="project" value="UniProtKB-KW"/>
</dbReference>
<evidence type="ECO:0000256" key="4">
    <source>
        <dbReference type="ARBA" id="ARBA00023306"/>
    </source>
</evidence>
<organism evidence="5 6">
    <name type="scientific">Microseira wollei NIES-4236</name>
    <dbReference type="NCBI Taxonomy" id="2530354"/>
    <lineage>
        <taxon>Bacteria</taxon>
        <taxon>Bacillati</taxon>
        <taxon>Cyanobacteriota</taxon>
        <taxon>Cyanophyceae</taxon>
        <taxon>Oscillatoriophycideae</taxon>
        <taxon>Aerosakkonematales</taxon>
        <taxon>Aerosakkonemataceae</taxon>
        <taxon>Microseira</taxon>
    </lineage>
</organism>
<protein>
    <submittedName>
        <fullName evidence="5">Chromosome segregation and condensation protein, ScpB</fullName>
    </submittedName>
</protein>
<gene>
    <name evidence="5" type="ORF">MiSe_33490</name>
</gene>
<name>A0AAV3XD52_9CYAN</name>
<dbReference type="GO" id="GO:0051304">
    <property type="term" value="P:chromosome separation"/>
    <property type="evidence" value="ECO:0007669"/>
    <property type="project" value="InterPro"/>
</dbReference>
<evidence type="ECO:0000313" key="5">
    <source>
        <dbReference type="EMBL" id="GET38591.1"/>
    </source>
</evidence>